<organism evidence="4 5">
    <name type="scientific">Mucuna pruriens</name>
    <name type="common">Velvet bean</name>
    <name type="synonym">Dolichos pruriens</name>
    <dbReference type="NCBI Taxonomy" id="157652"/>
    <lineage>
        <taxon>Eukaryota</taxon>
        <taxon>Viridiplantae</taxon>
        <taxon>Streptophyta</taxon>
        <taxon>Embryophyta</taxon>
        <taxon>Tracheophyta</taxon>
        <taxon>Spermatophyta</taxon>
        <taxon>Magnoliopsida</taxon>
        <taxon>eudicotyledons</taxon>
        <taxon>Gunneridae</taxon>
        <taxon>Pentapetalae</taxon>
        <taxon>rosids</taxon>
        <taxon>fabids</taxon>
        <taxon>Fabales</taxon>
        <taxon>Fabaceae</taxon>
        <taxon>Papilionoideae</taxon>
        <taxon>50 kb inversion clade</taxon>
        <taxon>NPAAA clade</taxon>
        <taxon>indigoferoid/millettioid clade</taxon>
        <taxon>Phaseoleae</taxon>
        <taxon>Mucuna</taxon>
    </lineage>
</organism>
<keyword evidence="1" id="KW-0378">Hydrolase</keyword>
<proteinExistence type="inferred from homology"/>
<keyword evidence="1" id="KW-0227">DNA damage</keyword>
<comment type="similarity">
    <text evidence="1">Belongs to the helicase family.</text>
</comment>
<evidence type="ECO:0000259" key="2">
    <source>
        <dbReference type="Pfam" id="PF00078"/>
    </source>
</evidence>
<dbReference type="Pfam" id="PF00078">
    <property type="entry name" value="RVT_1"/>
    <property type="match status" value="1"/>
</dbReference>
<feature type="non-terminal residue" evidence="4">
    <location>
        <position position="1"/>
    </location>
</feature>
<dbReference type="STRING" id="157652.A0A371HT07"/>
<dbReference type="GO" id="GO:0006281">
    <property type="term" value="P:DNA repair"/>
    <property type="evidence" value="ECO:0007669"/>
    <property type="project" value="UniProtKB-KW"/>
</dbReference>
<dbReference type="EMBL" id="QJKJ01001785">
    <property type="protein sequence ID" value="RDY05913.1"/>
    <property type="molecule type" value="Genomic_DNA"/>
</dbReference>
<dbReference type="PANTHER" id="PTHR10492">
    <property type="match status" value="1"/>
</dbReference>
<sequence>DKVPMTYKHYFEDVDRTFKDILQFHNNDNLNLPFGGKVVVLEGGFRQILSVIPKGTRQEILTTLISQYWIIRIIHLFFQNNTILAPENGIFDMLNDYILSYIPRKAKIYLSFDITCSCNANIDRPDGVHTLEFLNTTNSLGFPKIIATRLKKFMPIMLAPHQCSFMPGRYVIDNVVIAQEIFHSMHRKKGKSSFMAIKMDLKKAYDRLRWDFLIDTSKEVLFNRVPSDESSSSRGVRQGDPISLYLFKSIKLCRTESSILYLFFPNDLLLFGDVSISQMDIINKCLDVIFSSSGQKVANSLSFVSRCTLAKTIVVSLSTYTMHNRVGTDYKSNGCMHFQVSMNVLTNLFSQCIVLIMDLMFGEEQDGLLEMGDCWLPSRVIIMDVVGKNPPNNEVEFCVRDYVSVDGQ</sequence>
<dbReference type="Pfam" id="PF05970">
    <property type="entry name" value="PIF1"/>
    <property type="match status" value="1"/>
</dbReference>
<comment type="caution">
    <text evidence="4">The sequence shown here is derived from an EMBL/GenBank/DDBJ whole genome shotgun (WGS) entry which is preliminary data.</text>
</comment>
<name>A0A371HT07_MUCPR</name>
<feature type="domain" description="Reverse transcriptase" evidence="2">
    <location>
        <begin position="144"/>
        <end position="250"/>
    </location>
</feature>
<keyword evidence="1" id="KW-0067">ATP-binding</keyword>
<dbReference type="InterPro" id="IPR010285">
    <property type="entry name" value="DNA_helicase_pif1-like_DEAD"/>
</dbReference>
<dbReference type="GO" id="GO:0016887">
    <property type="term" value="F:ATP hydrolysis activity"/>
    <property type="evidence" value="ECO:0007669"/>
    <property type="project" value="RHEA"/>
</dbReference>
<dbReference type="GO" id="GO:0006310">
    <property type="term" value="P:DNA recombination"/>
    <property type="evidence" value="ECO:0007669"/>
    <property type="project" value="UniProtKB-KW"/>
</dbReference>
<dbReference type="Proteomes" id="UP000257109">
    <property type="component" value="Unassembled WGS sequence"/>
</dbReference>
<dbReference type="EC" id="5.6.2.3" evidence="1"/>
<evidence type="ECO:0000313" key="5">
    <source>
        <dbReference type="Proteomes" id="UP000257109"/>
    </source>
</evidence>
<dbReference type="AlphaFoldDB" id="A0A371HT07"/>
<comment type="cofactor">
    <cofactor evidence="1">
        <name>Mg(2+)</name>
        <dbReference type="ChEBI" id="CHEBI:18420"/>
    </cofactor>
</comment>
<gene>
    <name evidence="4" type="ORF">CR513_10187</name>
</gene>
<dbReference type="PANTHER" id="PTHR10492:SF101">
    <property type="entry name" value="ATP-DEPENDENT DNA HELICASE"/>
    <property type="match status" value="1"/>
</dbReference>
<dbReference type="InterPro" id="IPR000477">
    <property type="entry name" value="RT_dom"/>
</dbReference>
<keyword evidence="5" id="KW-1185">Reference proteome</keyword>
<dbReference type="GO" id="GO:0000723">
    <property type="term" value="P:telomere maintenance"/>
    <property type="evidence" value="ECO:0007669"/>
    <property type="project" value="InterPro"/>
</dbReference>
<accession>A0A371HT07</accession>
<dbReference type="GO" id="GO:0043139">
    <property type="term" value="F:5'-3' DNA helicase activity"/>
    <property type="evidence" value="ECO:0007669"/>
    <property type="project" value="UniProtKB-EC"/>
</dbReference>
<evidence type="ECO:0000259" key="3">
    <source>
        <dbReference type="Pfam" id="PF05970"/>
    </source>
</evidence>
<evidence type="ECO:0000313" key="4">
    <source>
        <dbReference type="EMBL" id="RDY05913.1"/>
    </source>
</evidence>
<dbReference type="GO" id="GO:0005524">
    <property type="term" value="F:ATP binding"/>
    <property type="evidence" value="ECO:0007669"/>
    <property type="project" value="UniProtKB-KW"/>
</dbReference>
<keyword evidence="1" id="KW-0347">Helicase</keyword>
<dbReference type="OrthoDB" id="1938551at2759"/>
<keyword evidence="1" id="KW-0234">DNA repair</keyword>
<evidence type="ECO:0000256" key="1">
    <source>
        <dbReference type="RuleBase" id="RU363044"/>
    </source>
</evidence>
<keyword evidence="1" id="KW-0233">DNA recombination</keyword>
<comment type="catalytic activity">
    <reaction evidence="1">
        <text>ATP + H2O = ADP + phosphate + H(+)</text>
        <dbReference type="Rhea" id="RHEA:13065"/>
        <dbReference type="ChEBI" id="CHEBI:15377"/>
        <dbReference type="ChEBI" id="CHEBI:15378"/>
        <dbReference type="ChEBI" id="CHEBI:30616"/>
        <dbReference type="ChEBI" id="CHEBI:43474"/>
        <dbReference type="ChEBI" id="CHEBI:456216"/>
        <dbReference type="EC" id="5.6.2.3"/>
    </reaction>
</comment>
<feature type="domain" description="DNA helicase Pif1-like DEAD-box helicase" evidence="3">
    <location>
        <begin position="1"/>
        <end position="77"/>
    </location>
</feature>
<reference evidence="4" key="1">
    <citation type="submission" date="2018-05" db="EMBL/GenBank/DDBJ databases">
        <title>Draft genome of Mucuna pruriens seed.</title>
        <authorList>
            <person name="Nnadi N.E."/>
            <person name="Vos R."/>
            <person name="Hasami M.H."/>
            <person name="Devisetty U.K."/>
            <person name="Aguiy J.C."/>
        </authorList>
    </citation>
    <scope>NUCLEOTIDE SEQUENCE [LARGE SCALE GENOMIC DNA]</scope>
    <source>
        <strain evidence="4">JCA_2017</strain>
    </source>
</reference>
<keyword evidence="1" id="KW-0547">Nucleotide-binding</keyword>
<protein>
    <recommendedName>
        <fullName evidence="1">ATP-dependent DNA helicase</fullName>
        <ecNumber evidence="1">5.6.2.3</ecNumber>
    </recommendedName>
</protein>